<dbReference type="AlphaFoldDB" id="A0A1W2CUK9"/>
<dbReference type="NCBIfam" id="TIGR00486">
    <property type="entry name" value="YbgI_SA1388"/>
    <property type="match status" value="1"/>
</dbReference>
<dbReference type="Gene3D" id="3.30.70.120">
    <property type="match status" value="1"/>
</dbReference>
<name>A0A1W2CUK9_9FLAO</name>
<evidence type="ECO:0000256" key="1">
    <source>
        <dbReference type="ARBA" id="ARBA00006964"/>
    </source>
</evidence>
<dbReference type="FunFam" id="3.40.1390.30:FF:000001">
    <property type="entry name" value="GTP cyclohydrolase 1 type 2"/>
    <property type="match status" value="1"/>
</dbReference>
<evidence type="ECO:0000313" key="8">
    <source>
        <dbReference type="Proteomes" id="UP000192393"/>
    </source>
</evidence>
<reference evidence="7 8" key="1">
    <citation type="submission" date="2017-04" db="EMBL/GenBank/DDBJ databases">
        <authorList>
            <person name="Afonso C.L."/>
            <person name="Miller P.J."/>
            <person name="Scott M.A."/>
            <person name="Spackman E."/>
            <person name="Goraichik I."/>
            <person name="Dimitrov K.M."/>
            <person name="Suarez D.L."/>
            <person name="Swayne D.E."/>
        </authorList>
    </citation>
    <scope>NUCLEOTIDE SEQUENCE [LARGE SCALE GENOMIC DNA]</scope>
    <source>
        <strain evidence="7 8">CGMCC 1.12708</strain>
    </source>
</reference>
<proteinExistence type="inferred from homology"/>
<evidence type="ECO:0000256" key="2">
    <source>
        <dbReference type="ARBA" id="ARBA00011643"/>
    </source>
</evidence>
<dbReference type="PANTHER" id="PTHR13799:SF14">
    <property type="entry name" value="GTP CYCLOHYDROLASE 1 TYPE 2 HOMOLOG"/>
    <property type="match status" value="1"/>
</dbReference>
<dbReference type="InterPro" id="IPR017221">
    <property type="entry name" value="DUF34/NIF3_bac"/>
</dbReference>
<dbReference type="STRING" id="1434700.SAMN06296427_11157"/>
<dbReference type="Pfam" id="PF01784">
    <property type="entry name" value="DUF34_NIF3"/>
    <property type="match status" value="1"/>
</dbReference>
<dbReference type="EMBL" id="FWXS01000011">
    <property type="protein sequence ID" value="SMC88582.1"/>
    <property type="molecule type" value="Genomic_DNA"/>
</dbReference>
<dbReference type="RefSeq" id="WP_084018783.1">
    <property type="nucleotide sequence ID" value="NZ_FWXS01000011.1"/>
</dbReference>
<evidence type="ECO:0000256" key="4">
    <source>
        <dbReference type="ARBA" id="ARBA00022723"/>
    </source>
</evidence>
<dbReference type="OrthoDB" id="9792792at2"/>
<keyword evidence="4 5" id="KW-0479">Metal-binding</keyword>
<organism evidence="7 8">
    <name type="scientific">Moheibacter sediminis</name>
    <dbReference type="NCBI Taxonomy" id="1434700"/>
    <lineage>
        <taxon>Bacteria</taxon>
        <taxon>Pseudomonadati</taxon>
        <taxon>Bacteroidota</taxon>
        <taxon>Flavobacteriia</taxon>
        <taxon>Flavobacteriales</taxon>
        <taxon>Weeksellaceae</taxon>
        <taxon>Moheibacter</taxon>
    </lineage>
</organism>
<dbReference type="Proteomes" id="UP000192393">
    <property type="component" value="Unassembled WGS sequence"/>
</dbReference>
<protein>
    <recommendedName>
        <fullName evidence="3 5">GTP cyclohydrolase 1 type 2 homolog</fullName>
    </recommendedName>
</protein>
<dbReference type="InterPro" id="IPR036069">
    <property type="entry name" value="DUF34/NIF3_sf"/>
</dbReference>
<accession>A0A1W2CUK9</accession>
<keyword evidence="8" id="KW-1185">Reference proteome</keyword>
<dbReference type="InterPro" id="IPR002678">
    <property type="entry name" value="DUF34/NIF3"/>
</dbReference>
<dbReference type="GO" id="GO:0005737">
    <property type="term" value="C:cytoplasm"/>
    <property type="evidence" value="ECO:0007669"/>
    <property type="project" value="TreeGrafter"/>
</dbReference>
<evidence type="ECO:0000313" key="7">
    <source>
        <dbReference type="EMBL" id="SMC88582.1"/>
    </source>
</evidence>
<feature type="binding site" evidence="6">
    <location>
        <position position="103"/>
    </location>
    <ligand>
        <name>a divalent metal cation</name>
        <dbReference type="ChEBI" id="CHEBI:60240"/>
        <label>1</label>
    </ligand>
</feature>
<dbReference type="Gene3D" id="3.40.1390.30">
    <property type="entry name" value="NIF3 (NGG1p interacting factor 3)-like"/>
    <property type="match status" value="1"/>
</dbReference>
<feature type="binding site" evidence="6">
    <location>
        <position position="65"/>
    </location>
    <ligand>
        <name>a divalent metal cation</name>
        <dbReference type="ChEBI" id="CHEBI:60240"/>
        <label>1</label>
    </ligand>
</feature>
<sequence length="364" mass="40705">MKLSDITNELEKLAPLVYAEDFDNVGLLVGDTNAEISKVLVTLDTTEEVVQEAIEKGANLIVSFHPIIFSGMKKITGKNYVERVVQLAIKNDINIYATHTALDNSELGVNYQIAKQLNLKNTKILIPQKDTLRHLVTYVPTENAEKIRNALFSAGAGSIGDYDNCSFNLEGTGTFRAGENANPFVGEIGKKHFESEIRISVIFNKHLQSQILNSLKENHPYEEVAYEIFSLENLNQTIGIGIVGELENEISEEEFFKYLKDKMNTECIRHSKLLNKKVKRIAVLGGSGSFAIADAKRAGADVFVTADLKYHNFFEAENQILLTDIGHYESEQFTKNLLTAYLSEKFPNFAVLNSEINTNPVVYN</sequence>
<dbReference type="FunFam" id="3.30.70.120:FF:000006">
    <property type="entry name" value="GTP cyclohydrolase 1 type 2 homolog"/>
    <property type="match status" value="1"/>
</dbReference>
<comment type="similarity">
    <text evidence="1 5">Belongs to the GTP cyclohydrolase I type 2/NIF3 family.</text>
</comment>
<dbReference type="SUPFAM" id="SSF102705">
    <property type="entry name" value="NIF3 (NGG1p interacting factor 3)-like"/>
    <property type="match status" value="1"/>
</dbReference>
<feature type="binding site" evidence="6">
    <location>
        <position position="331"/>
    </location>
    <ligand>
        <name>a divalent metal cation</name>
        <dbReference type="ChEBI" id="CHEBI:60240"/>
        <label>1</label>
    </ligand>
</feature>
<feature type="binding site" evidence="6">
    <location>
        <position position="327"/>
    </location>
    <ligand>
        <name>a divalent metal cation</name>
        <dbReference type="ChEBI" id="CHEBI:60240"/>
        <label>1</label>
    </ligand>
</feature>
<evidence type="ECO:0000256" key="3">
    <source>
        <dbReference type="ARBA" id="ARBA00022112"/>
    </source>
</evidence>
<gene>
    <name evidence="7" type="ORF">SAMN06296427_11157</name>
</gene>
<dbReference type="PIRSF" id="PIRSF037489">
    <property type="entry name" value="UCP037489_NIF3_YqfO"/>
    <property type="match status" value="1"/>
</dbReference>
<evidence type="ECO:0000256" key="5">
    <source>
        <dbReference type="PIRNR" id="PIRNR037489"/>
    </source>
</evidence>
<dbReference type="InterPro" id="IPR015867">
    <property type="entry name" value="N-reg_PII/ATP_PRibTrfase_C"/>
</dbReference>
<dbReference type="GO" id="GO:0046872">
    <property type="term" value="F:metal ion binding"/>
    <property type="evidence" value="ECO:0007669"/>
    <property type="project" value="UniProtKB-UniRule"/>
</dbReference>
<evidence type="ECO:0000256" key="6">
    <source>
        <dbReference type="PIRSR" id="PIRSR602678-1"/>
    </source>
</evidence>
<dbReference type="PANTHER" id="PTHR13799">
    <property type="entry name" value="NGG1 INTERACTING FACTOR 3"/>
    <property type="match status" value="1"/>
</dbReference>
<comment type="subunit">
    <text evidence="2">Homohexamer.</text>
</comment>